<dbReference type="EMBL" id="NRHC01000019">
    <property type="protein sequence ID" value="RIY33977.1"/>
    <property type="molecule type" value="Genomic_DNA"/>
</dbReference>
<dbReference type="Pfam" id="PF05525">
    <property type="entry name" value="Branch_AA_trans"/>
    <property type="match status" value="1"/>
</dbReference>
<accession>A0A3A1YCW4</accession>
<dbReference type="GO" id="GO:0005886">
    <property type="term" value="C:plasma membrane"/>
    <property type="evidence" value="ECO:0007669"/>
    <property type="project" value="UniProtKB-SubCell"/>
</dbReference>
<keyword evidence="8 9" id="KW-0472">Membrane</keyword>
<keyword evidence="5 9" id="KW-0812">Transmembrane</keyword>
<keyword evidence="6 9" id="KW-0029">Amino-acid transport</keyword>
<evidence type="ECO:0000256" key="8">
    <source>
        <dbReference type="ARBA" id="ARBA00023136"/>
    </source>
</evidence>
<evidence type="ECO:0000256" key="1">
    <source>
        <dbReference type="ARBA" id="ARBA00004651"/>
    </source>
</evidence>
<dbReference type="PANTHER" id="PTHR30588">
    <property type="entry name" value="BRANCHED-CHAIN AMINO ACID TRANSPORT SYSTEM 2 CARRIER PROTEIN"/>
    <property type="match status" value="1"/>
</dbReference>
<comment type="caution">
    <text evidence="9">Lacks conserved residue(s) required for the propagation of feature annotation.</text>
</comment>
<evidence type="ECO:0000256" key="5">
    <source>
        <dbReference type="ARBA" id="ARBA00022692"/>
    </source>
</evidence>
<evidence type="ECO:0000256" key="6">
    <source>
        <dbReference type="ARBA" id="ARBA00022970"/>
    </source>
</evidence>
<feature type="non-terminal residue" evidence="10">
    <location>
        <position position="310"/>
    </location>
</feature>
<feature type="transmembrane region" description="Helical" evidence="9">
    <location>
        <begin position="39"/>
        <end position="62"/>
    </location>
</feature>
<dbReference type="Proteomes" id="UP000265691">
    <property type="component" value="Unassembled WGS sequence"/>
</dbReference>
<evidence type="ECO:0000256" key="3">
    <source>
        <dbReference type="ARBA" id="ARBA00022448"/>
    </source>
</evidence>
<evidence type="ECO:0000313" key="11">
    <source>
        <dbReference type="Proteomes" id="UP000265691"/>
    </source>
</evidence>
<keyword evidence="3 9" id="KW-0813">Transport</keyword>
<organism evidence="10 11">
    <name type="scientific">Psittacicella hinzii</name>
    <dbReference type="NCBI Taxonomy" id="2028575"/>
    <lineage>
        <taxon>Bacteria</taxon>
        <taxon>Pseudomonadati</taxon>
        <taxon>Pseudomonadota</taxon>
        <taxon>Gammaproteobacteria</taxon>
        <taxon>Pasteurellales</taxon>
        <taxon>Psittacicellaceae</taxon>
        <taxon>Psittacicella</taxon>
    </lineage>
</organism>
<feature type="transmembrane region" description="Helical" evidence="9">
    <location>
        <begin position="231"/>
        <end position="252"/>
    </location>
</feature>
<name>A0A3A1YCW4_9GAMM</name>
<comment type="function">
    <text evidence="9">Component of the transport system for branched-chain amino acids.</text>
</comment>
<feature type="transmembrane region" description="Helical" evidence="9">
    <location>
        <begin position="279"/>
        <end position="300"/>
    </location>
</feature>
<dbReference type="GO" id="GO:0015190">
    <property type="term" value="F:L-leucine transmembrane transporter activity"/>
    <property type="evidence" value="ECO:0007669"/>
    <property type="project" value="TreeGrafter"/>
</dbReference>
<gene>
    <name evidence="10" type="primary">brnQ</name>
    <name evidence="10" type="ORF">CKF54_01810</name>
</gene>
<feature type="transmembrane region" description="Helical" evidence="9">
    <location>
        <begin position="117"/>
        <end position="140"/>
    </location>
</feature>
<feature type="transmembrane region" description="Helical" evidence="9">
    <location>
        <begin position="152"/>
        <end position="170"/>
    </location>
</feature>
<evidence type="ECO:0000256" key="7">
    <source>
        <dbReference type="ARBA" id="ARBA00022989"/>
    </source>
</evidence>
<dbReference type="InterPro" id="IPR004685">
    <property type="entry name" value="Brnchd-chn_aa_trnsp_Livcs"/>
</dbReference>
<keyword evidence="4" id="KW-1003">Cell membrane</keyword>
<dbReference type="NCBIfam" id="TIGR00796">
    <property type="entry name" value="livcs"/>
    <property type="match status" value="1"/>
</dbReference>
<protein>
    <recommendedName>
        <fullName evidence="9">Branched-chain amino acid transport system carrier protein</fullName>
    </recommendedName>
</protein>
<comment type="similarity">
    <text evidence="2 9">Belongs to the branched chain amino acid transporter family.</text>
</comment>
<evidence type="ECO:0000256" key="2">
    <source>
        <dbReference type="ARBA" id="ARBA00008540"/>
    </source>
</evidence>
<sequence>MNRILFSGLMLMAFYFGAGNLIFAPLVGLESGSNVFPALSGFTLSAVVIPFLTLVAITYTGDSGLSFYGRVGKYFGYALTILLVISLGPLFAIPRVANVSYDLGIQPLLTDYLSQVLPISSSFGLVYITLFFLISYTLALYGDHLVDSIGKFLSPALIIFIVVLVITFLANTTDETVKVPTEAYQSGAFAKGAIDGYGTLDALASVIFGGLILSTLRPSEDTPIKEVRKSVVQAGFIACFLLGVIYFGLGYLGNYASGGDLKTGAEILIHASTVAFGKAGIYVFAIIVFLACLTTAIGLLKTIANGECKK</sequence>
<dbReference type="PANTHER" id="PTHR30588:SF0">
    <property type="entry name" value="BRANCHED-CHAIN AMINO ACID PERMEASE BRNQ"/>
    <property type="match status" value="1"/>
</dbReference>
<comment type="caution">
    <text evidence="10">The sequence shown here is derived from an EMBL/GenBank/DDBJ whole genome shotgun (WGS) entry which is preliminary data.</text>
</comment>
<reference evidence="10 11" key="1">
    <citation type="submission" date="2017-08" db="EMBL/GenBank/DDBJ databases">
        <title>Reclassification of Bisgaard taxon 37 and 44.</title>
        <authorList>
            <person name="Christensen H."/>
        </authorList>
    </citation>
    <scope>NUCLEOTIDE SEQUENCE [LARGE SCALE GENOMIC DNA]</scope>
    <source>
        <strain evidence="10 11">B96_3</strain>
    </source>
</reference>
<dbReference type="GO" id="GO:0015818">
    <property type="term" value="P:isoleucine transport"/>
    <property type="evidence" value="ECO:0007669"/>
    <property type="project" value="TreeGrafter"/>
</dbReference>
<dbReference type="GO" id="GO:0015188">
    <property type="term" value="F:L-isoleucine transmembrane transporter activity"/>
    <property type="evidence" value="ECO:0007669"/>
    <property type="project" value="TreeGrafter"/>
</dbReference>
<comment type="subcellular location">
    <subcellularLocation>
        <location evidence="9">Cell inner membrane</location>
        <topology evidence="9">Multi-pass membrane protein</topology>
    </subcellularLocation>
    <subcellularLocation>
        <location evidence="1">Cell membrane</location>
        <topology evidence="1">Multi-pass membrane protein</topology>
    </subcellularLocation>
</comment>
<keyword evidence="11" id="KW-1185">Reference proteome</keyword>
<evidence type="ECO:0000256" key="4">
    <source>
        <dbReference type="ARBA" id="ARBA00022475"/>
    </source>
</evidence>
<dbReference type="GO" id="GO:0005304">
    <property type="term" value="F:L-valine transmembrane transporter activity"/>
    <property type="evidence" value="ECO:0007669"/>
    <property type="project" value="TreeGrafter"/>
</dbReference>
<dbReference type="RefSeq" id="WP_119524576.1">
    <property type="nucleotide sequence ID" value="NZ_NRHC01000019.1"/>
</dbReference>
<keyword evidence="7 9" id="KW-1133">Transmembrane helix</keyword>
<feature type="transmembrane region" description="Helical" evidence="9">
    <location>
        <begin position="74"/>
        <end position="97"/>
    </location>
</feature>
<dbReference type="OrthoDB" id="9783920at2"/>
<evidence type="ECO:0000256" key="9">
    <source>
        <dbReference type="RuleBase" id="RU362122"/>
    </source>
</evidence>
<proteinExistence type="inferred from homology"/>
<feature type="transmembrane region" description="Helical" evidence="9">
    <location>
        <begin position="202"/>
        <end position="219"/>
    </location>
</feature>
<dbReference type="AlphaFoldDB" id="A0A3A1YCW4"/>
<feature type="transmembrane region" description="Helical" evidence="9">
    <location>
        <begin position="7"/>
        <end position="27"/>
    </location>
</feature>
<evidence type="ECO:0000313" key="10">
    <source>
        <dbReference type="EMBL" id="RIY33977.1"/>
    </source>
</evidence>
<dbReference type="GO" id="GO:0015820">
    <property type="term" value="P:L-leucine transport"/>
    <property type="evidence" value="ECO:0007669"/>
    <property type="project" value="TreeGrafter"/>
</dbReference>